<dbReference type="RefSeq" id="XP_005026200.3">
    <property type="nucleotide sequence ID" value="XM_005026143.5"/>
</dbReference>
<dbReference type="GO" id="GO:0017124">
    <property type="term" value="F:SH3 domain binding"/>
    <property type="evidence" value="ECO:0007669"/>
    <property type="project" value="TreeGrafter"/>
</dbReference>
<dbReference type="Pfam" id="PF14604">
    <property type="entry name" value="SH3_9"/>
    <property type="match status" value="1"/>
</dbReference>
<dbReference type="KEGG" id="apla:101795546"/>
<evidence type="ECO:0000256" key="6">
    <source>
        <dbReference type="ARBA" id="ARBA00023054"/>
    </source>
</evidence>
<evidence type="ECO:0000256" key="11">
    <source>
        <dbReference type="SAM" id="MobiDB-lite"/>
    </source>
</evidence>
<evidence type="ECO:0000256" key="2">
    <source>
        <dbReference type="ARBA" id="ARBA00010020"/>
    </source>
</evidence>
<keyword evidence="5" id="KW-0597">Phosphoprotein</keyword>
<evidence type="ECO:0000256" key="7">
    <source>
        <dbReference type="ARBA" id="ARBA00063868"/>
    </source>
</evidence>
<keyword evidence="6" id="KW-0175">Coiled coil</keyword>
<reference evidence="13" key="1">
    <citation type="submission" date="2019-08" db="EMBL/GenBank/DDBJ databases">
        <title>Three high-quality genomes provides insights into domestication of ducks.</title>
        <authorList>
            <person name="Hou Z.C."/>
            <person name="Zhu F."/>
            <person name="Yin Z.T."/>
            <person name="Zhang F."/>
        </authorList>
    </citation>
    <scope>NUCLEOTIDE SEQUENCE [LARGE SCALE GENOMIC DNA]</scope>
</reference>
<dbReference type="Pfam" id="PF07815">
    <property type="entry name" value="Abi_HHR"/>
    <property type="match status" value="1"/>
</dbReference>
<evidence type="ECO:0000256" key="3">
    <source>
        <dbReference type="ARBA" id="ARBA00022443"/>
    </source>
</evidence>
<dbReference type="GO" id="GO:0031209">
    <property type="term" value="C:SCAR complex"/>
    <property type="evidence" value="ECO:0007669"/>
    <property type="project" value="TreeGrafter"/>
</dbReference>
<sequence>MAGEVICLWGIPVGAGTLRDPQALRQQCCELQNPAPRRLGRKWALELSTMSELQQLQQCDIPAARQVLRDNHCNLHQVADYCESNYVQASDKQKALEETMAFSTQSLASVAYQVSSLATTLLQLLDLQVAELRKVEANISCVAQRIDMHKEKVSRREIGSLTISKRFPAHEKIMSPPSPPCLEPYYRKPLNFSILDDIGHGIKDHSTQLSRTGTLARKGIKSATQSAGTLGRSTRVPEPIQPPVVPLGKLSTASSTSSLTSVSSTGALGDTGEGIPAAPALLSLPGPPPLAAATVLPPSPLPTDLPPPPLGDLALPPLDIIPPVSDDLESPLLPPPALPDFEDFTPPLPPDVEEPPWVPASYLEKVVTLYPYAQQKDNELSFQPGALIYVTRRYSDGWCEGVMGEEVGFFPGNYVEPF</sequence>
<dbReference type="InterPro" id="IPR012849">
    <property type="entry name" value="Abl-interactor_HHR_dom"/>
</dbReference>
<protein>
    <recommendedName>
        <fullName evidence="8">ABI gene family member 3</fullName>
    </recommendedName>
    <alternativeName>
        <fullName evidence="9">New molecule including SH3</fullName>
    </alternativeName>
</protein>
<dbReference type="PANTHER" id="PTHR10460">
    <property type="entry name" value="ABL INTERACTOR FAMILY MEMBER"/>
    <property type="match status" value="1"/>
</dbReference>
<dbReference type="Ensembl" id="ENSAPLT00020003948.1">
    <property type="protein sequence ID" value="ENSAPLP00020003674.1"/>
    <property type="gene ID" value="ENSAPLG00020002712.1"/>
</dbReference>
<dbReference type="PROSITE" id="PS50002">
    <property type="entry name" value="SH3"/>
    <property type="match status" value="1"/>
</dbReference>
<dbReference type="InterPro" id="IPR028455">
    <property type="entry name" value="ABI3_SH3"/>
</dbReference>
<evidence type="ECO:0000313" key="13">
    <source>
        <dbReference type="Ensembl" id="ENSAPLP00020003674.1"/>
    </source>
</evidence>
<dbReference type="PANTHER" id="PTHR10460:SF7">
    <property type="entry name" value="ABI GENE FAMILY MEMBER 3"/>
    <property type="match status" value="1"/>
</dbReference>
<accession>A0A8B9QXN7</accession>
<dbReference type="GO" id="GO:0035591">
    <property type="term" value="F:signaling adaptor activity"/>
    <property type="evidence" value="ECO:0007669"/>
    <property type="project" value="TreeGrafter"/>
</dbReference>
<dbReference type="Gene3D" id="6.10.140.1620">
    <property type="match status" value="1"/>
</dbReference>
<dbReference type="AlphaFoldDB" id="A0A8B9QXN7"/>
<dbReference type="Gene3D" id="2.30.30.40">
    <property type="entry name" value="SH3 Domains"/>
    <property type="match status" value="1"/>
</dbReference>
<comment type="similarity">
    <text evidence="2">Belongs to the ABI family.</text>
</comment>
<evidence type="ECO:0000256" key="5">
    <source>
        <dbReference type="ARBA" id="ARBA00022553"/>
    </source>
</evidence>
<evidence type="ECO:0000256" key="10">
    <source>
        <dbReference type="PROSITE-ProRule" id="PRU00192"/>
    </source>
</evidence>
<feature type="compositionally biased region" description="Low complexity" evidence="11">
    <location>
        <begin position="247"/>
        <end position="264"/>
    </location>
</feature>
<reference evidence="13" key="2">
    <citation type="submission" date="2025-08" db="UniProtKB">
        <authorList>
            <consortium name="Ensembl"/>
        </authorList>
    </citation>
    <scope>IDENTIFICATION</scope>
</reference>
<dbReference type="CTD" id="51225"/>
<dbReference type="Proteomes" id="UP000694400">
    <property type="component" value="Chromosome 25"/>
</dbReference>
<dbReference type="GeneID" id="101795546"/>
<feature type="domain" description="SH3" evidence="12">
    <location>
        <begin position="361"/>
        <end position="418"/>
    </location>
</feature>
<dbReference type="GO" id="GO:0001764">
    <property type="term" value="P:neuron migration"/>
    <property type="evidence" value="ECO:0007669"/>
    <property type="project" value="TreeGrafter"/>
</dbReference>
<dbReference type="CDD" id="cd11826">
    <property type="entry name" value="SH3_Abi"/>
    <property type="match status" value="1"/>
</dbReference>
<evidence type="ECO:0000256" key="8">
    <source>
        <dbReference type="ARBA" id="ARBA00074771"/>
    </source>
</evidence>
<dbReference type="InterPro" id="IPR028457">
    <property type="entry name" value="ABI"/>
</dbReference>
<dbReference type="InterPro" id="IPR036028">
    <property type="entry name" value="SH3-like_dom_sf"/>
</dbReference>
<dbReference type="InterPro" id="IPR001452">
    <property type="entry name" value="SH3_domain"/>
</dbReference>
<dbReference type="SMART" id="SM00326">
    <property type="entry name" value="SH3"/>
    <property type="match status" value="1"/>
</dbReference>
<dbReference type="GO" id="GO:0030027">
    <property type="term" value="C:lamellipodium"/>
    <property type="evidence" value="ECO:0007669"/>
    <property type="project" value="TreeGrafter"/>
</dbReference>
<evidence type="ECO:0000259" key="12">
    <source>
        <dbReference type="PROSITE" id="PS50002"/>
    </source>
</evidence>
<organism evidence="13 14">
    <name type="scientific">Anas platyrhynchos</name>
    <name type="common">Mallard</name>
    <name type="synonym">Anas boschas</name>
    <dbReference type="NCBI Taxonomy" id="8839"/>
    <lineage>
        <taxon>Eukaryota</taxon>
        <taxon>Metazoa</taxon>
        <taxon>Chordata</taxon>
        <taxon>Craniata</taxon>
        <taxon>Vertebrata</taxon>
        <taxon>Euteleostomi</taxon>
        <taxon>Archelosauria</taxon>
        <taxon>Archosauria</taxon>
        <taxon>Dinosauria</taxon>
        <taxon>Saurischia</taxon>
        <taxon>Theropoda</taxon>
        <taxon>Coelurosauria</taxon>
        <taxon>Aves</taxon>
        <taxon>Neognathae</taxon>
        <taxon>Galloanserae</taxon>
        <taxon>Anseriformes</taxon>
        <taxon>Anatidae</taxon>
        <taxon>Anatinae</taxon>
        <taxon>Anas</taxon>
    </lineage>
</organism>
<evidence type="ECO:0000256" key="1">
    <source>
        <dbReference type="ARBA" id="ARBA00004496"/>
    </source>
</evidence>
<dbReference type="GO" id="GO:0030334">
    <property type="term" value="P:regulation of cell migration"/>
    <property type="evidence" value="ECO:0007669"/>
    <property type="project" value="TreeGrafter"/>
</dbReference>
<dbReference type="OrthoDB" id="5971719at2759"/>
<keyword evidence="4" id="KW-0963">Cytoplasm</keyword>
<evidence type="ECO:0000256" key="9">
    <source>
        <dbReference type="ARBA" id="ARBA00080253"/>
    </source>
</evidence>
<dbReference type="PRINTS" id="PR00452">
    <property type="entry name" value="SH3DOMAIN"/>
</dbReference>
<proteinExistence type="inferred from homology"/>
<reference evidence="13" key="3">
    <citation type="submission" date="2025-09" db="UniProtKB">
        <authorList>
            <consortium name="Ensembl"/>
        </authorList>
    </citation>
    <scope>IDENTIFICATION</scope>
</reference>
<feature type="compositionally biased region" description="Polar residues" evidence="11">
    <location>
        <begin position="222"/>
        <end position="232"/>
    </location>
</feature>
<name>A0A8B9QXN7_ANAPL</name>
<comment type="subcellular location">
    <subcellularLocation>
        <location evidence="1">Cytoplasm</location>
    </subcellularLocation>
</comment>
<dbReference type="FunFam" id="2.30.30.40:FF:000170">
    <property type="entry name" value="ABI gene family member 3"/>
    <property type="match status" value="1"/>
</dbReference>
<evidence type="ECO:0000256" key="4">
    <source>
        <dbReference type="ARBA" id="ARBA00022490"/>
    </source>
</evidence>
<comment type="subunit">
    <text evidence="7">May interact with PAK1 and PAK2. Probably interacts with TARSH.</text>
</comment>
<gene>
    <name evidence="13" type="primary">ABI3</name>
</gene>
<dbReference type="GO" id="GO:0098858">
    <property type="term" value="C:actin-based cell projection"/>
    <property type="evidence" value="ECO:0007669"/>
    <property type="project" value="TreeGrafter"/>
</dbReference>
<feature type="region of interest" description="Disordered" evidence="11">
    <location>
        <begin position="222"/>
        <end position="264"/>
    </location>
</feature>
<dbReference type="SUPFAM" id="SSF50044">
    <property type="entry name" value="SH3-domain"/>
    <property type="match status" value="1"/>
</dbReference>
<keyword evidence="3 10" id="KW-0728">SH3 domain</keyword>
<evidence type="ECO:0000313" key="14">
    <source>
        <dbReference type="Proteomes" id="UP000694400"/>
    </source>
</evidence>
<dbReference type="GO" id="GO:0002357">
    <property type="term" value="P:defense response to tumor cell"/>
    <property type="evidence" value="ECO:0007669"/>
    <property type="project" value="UniProtKB-ARBA"/>
</dbReference>